<dbReference type="OrthoDB" id="3545489at2759"/>
<dbReference type="AlphaFoldDB" id="A0A2J6RCW0"/>
<feature type="compositionally biased region" description="Polar residues" evidence="1">
    <location>
        <begin position="39"/>
        <end position="48"/>
    </location>
</feature>
<proteinExistence type="predicted"/>
<protein>
    <submittedName>
        <fullName evidence="2">Uncharacterized protein</fullName>
    </submittedName>
</protein>
<accession>A0A2J6RCW0</accession>
<gene>
    <name evidence="2" type="ORF">L207DRAFT_533201</name>
</gene>
<keyword evidence="3" id="KW-1185">Reference proteome</keyword>
<evidence type="ECO:0000256" key="1">
    <source>
        <dbReference type="SAM" id="MobiDB-lite"/>
    </source>
</evidence>
<feature type="region of interest" description="Disordered" evidence="1">
    <location>
        <begin position="1"/>
        <end position="56"/>
    </location>
</feature>
<sequence length="183" mass="20601">MASSSNTGRGSGLNRRRNAPPEIKIIPRDKIIKKPFRRSPSTPYQSEAGNKHKDVTDYSDTERFARTAALMAMHGDEINEYGSAIHLEFRRQIDSGKGKDASETINSHLGNLIWHEPPISPILTGSSAATPSSASSTTRRNRFVGRELRNKEFKLLLEQDRKFHALMNDLAGLREWWASNRAE</sequence>
<name>A0A2J6RCW0_HYAVF</name>
<evidence type="ECO:0000313" key="3">
    <source>
        <dbReference type="Proteomes" id="UP000235786"/>
    </source>
</evidence>
<dbReference type="Proteomes" id="UP000235786">
    <property type="component" value="Unassembled WGS sequence"/>
</dbReference>
<evidence type="ECO:0000313" key="2">
    <source>
        <dbReference type="EMBL" id="PMD36342.1"/>
    </source>
</evidence>
<dbReference type="EMBL" id="KZ613951">
    <property type="protein sequence ID" value="PMD36342.1"/>
    <property type="molecule type" value="Genomic_DNA"/>
</dbReference>
<reference evidence="2 3" key="1">
    <citation type="submission" date="2016-04" db="EMBL/GenBank/DDBJ databases">
        <title>A degradative enzymes factory behind the ericoid mycorrhizal symbiosis.</title>
        <authorList>
            <consortium name="DOE Joint Genome Institute"/>
            <person name="Martino E."/>
            <person name="Morin E."/>
            <person name="Grelet G."/>
            <person name="Kuo A."/>
            <person name="Kohler A."/>
            <person name="Daghino S."/>
            <person name="Barry K."/>
            <person name="Choi C."/>
            <person name="Cichocki N."/>
            <person name="Clum A."/>
            <person name="Copeland A."/>
            <person name="Hainaut M."/>
            <person name="Haridas S."/>
            <person name="Labutti K."/>
            <person name="Lindquist E."/>
            <person name="Lipzen A."/>
            <person name="Khouja H.-R."/>
            <person name="Murat C."/>
            <person name="Ohm R."/>
            <person name="Olson A."/>
            <person name="Spatafora J."/>
            <person name="Veneault-Fourrey C."/>
            <person name="Henrissat B."/>
            <person name="Grigoriev I."/>
            <person name="Martin F."/>
            <person name="Perotto S."/>
        </authorList>
    </citation>
    <scope>NUCLEOTIDE SEQUENCE [LARGE SCALE GENOMIC DNA]</scope>
    <source>
        <strain evidence="2 3">F</strain>
    </source>
</reference>
<organism evidence="2 3">
    <name type="scientific">Hyaloscypha variabilis (strain UAMH 11265 / GT02V1 / F)</name>
    <name type="common">Meliniomyces variabilis</name>
    <dbReference type="NCBI Taxonomy" id="1149755"/>
    <lineage>
        <taxon>Eukaryota</taxon>
        <taxon>Fungi</taxon>
        <taxon>Dikarya</taxon>
        <taxon>Ascomycota</taxon>
        <taxon>Pezizomycotina</taxon>
        <taxon>Leotiomycetes</taxon>
        <taxon>Helotiales</taxon>
        <taxon>Hyaloscyphaceae</taxon>
        <taxon>Hyaloscypha</taxon>
        <taxon>Hyaloscypha variabilis</taxon>
    </lineage>
</organism>